<reference evidence="7" key="1">
    <citation type="journal article" date="2019" name="Int. J. Syst. Evol. Microbiol.">
        <title>The Global Catalogue of Microorganisms (GCM) 10K type strain sequencing project: providing services to taxonomists for standard genome sequencing and annotation.</title>
        <authorList>
            <consortium name="The Broad Institute Genomics Platform"/>
            <consortium name="The Broad Institute Genome Sequencing Center for Infectious Disease"/>
            <person name="Wu L."/>
            <person name="Ma J."/>
        </authorList>
    </citation>
    <scope>NUCLEOTIDE SEQUENCE [LARGE SCALE GENOMIC DNA]</scope>
    <source>
        <strain evidence="7">ZS-22-S1</strain>
    </source>
</reference>
<keyword evidence="1" id="KW-0805">Transcription regulation</keyword>
<dbReference type="RefSeq" id="WP_378059556.1">
    <property type="nucleotide sequence ID" value="NZ_JBHSIS010000020.1"/>
</dbReference>
<dbReference type="SUPFAM" id="SSF46689">
    <property type="entry name" value="Homeodomain-like"/>
    <property type="match status" value="1"/>
</dbReference>
<accession>A0ABV9S9M1</accession>
<dbReference type="InterPro" id="IPR004111">
    <property type="entry name" value="Repressor_TetR_C"/>
</dbReference>
<dbReference type="Pfam" id="PF02909">
    <property type="entry name" value="TetR_C_1"/>
    <property type="match status" value="1"/>
</dbReference>
<evidence type="ECO:0000313" key="7">
    <source>
        <dbReference type="Proteomes" id="UP001595859"/>
    </source>
</evidence>
<dbReference type="Gene3D" id="1.10.357.10">
    <property type="entry name" value="Tetracycline Repressor, domain 2"/>
    <property type="match status" value="1"/>
</dbReference>
<evidence type="ECO:0000256" key="1">
    <source>
        <dbReference type="ARBA" id="ARBA00023015"/>
    </source>
</evidence>
<evidence type="ECO:0000256" key="2">
    <source>
        <dbReference type="ARBA" id="ARBA00023125"/>
    </source>
</evidence>
<dbReference type="PROSITE" id="PS50977">
    <property type="entry name" value="HTH_TETR_2"/>
    <property type="match status" value="1"/>
</dbReference>
<dbReference type="InterPro" id="IPR050109">
    <property type="entry name" value="HTH-type_TetR-like_transc_reg"/>
</dbReference>
<name>A0ABV9S9M1_9PSEU</name>
<dbReference type="PANTHER" id="PTHR30055">
    <property type="entry name" value="HTH-TYPE TRANSCRIPTIONAL REGULATOR RUTR"/>
    <property type="match status" value="1"/>
</dbReference>
<dbReference type="InterPro" id="IPR036271">
    <property type="entry name" value="Tet_transcr_reg_TetR-rel_C_sf"/>
</dbReference>
<feature type="domain" description="HTH tetR-type" evidence="5">
    <location>
        <begin position="42"/>
        <end position="102"/>
    </location>
</feature>
<keyword evidence="3" id="KW-0804">Transcription</keyword>
<dbReference type="InterPro" id="IPR009057">
    <property type="entry name" value="Homeodomain-like_sf"/>
</dbReference>
<keyword evidence="7" id="KW-1185">Reference proteome</keyword>
<dbReference type="Pfam" id="PF00440">
    <property type="entry name" value="TetR_N"/>
    <property type="match status" value="1"/>
</dbReference>
<gene>
    <name evidence="6" type="ORF">ACFPCV_29040</name>
</gene>
<organism evidence="6 7">
    <name type="scientific">Actinophytocola glycyrrhizae</name>
    <dbReference type="NCBI Taxonomy" id="2044873"/>
    <lineage>
        <taxon>Bacteria</taxon>
        <taxon>Bacillati</taxon>
        <taxon>Actinomycetota</taxon>
        <taxon>Actinomycetes</taxon>
        <taxon>Pseudonocardiales</taxon>
        <taxon>Pseudonocardiaceae</taxon>
    </lineage>
</organism>
<proteinExistence type="predicted"/>
<protein>
    <submittedName>
        <fullName evidence="6">TetR/AcrR family transcriptional regulator</fullName>
    </submittedName>
</protein>
<dbReference type="PANTHER" id="PTHR30055:SF151">
    <property type="entry name" value="TRANSCRIPTIONAL REGULATORY PROTEIN"/>
    <property type="match status" value="1"/>
</dbReference>
<dbReference type="Proteomes" id="UP001595859">
    <property type="component" value="Unassembled WGS sequence"/>
</dbReference>
<dbReference type="InterPro" id="IPR001647">
    <property type="entry name" value="HTH_TetR"/>
</dbReference>
<comment type="caution">
    <text evidence="6">The sequence shown here is derived from an EMBL/GenBank/DDBJ whole genome shotgun (WGS) entry which is preliminary data.</text>
</comment>
<dbReference type="SUPFAM" id="SSF48498">
    <property type="entry name" value="Tetracyclin repressor-like, C-terminal domain"/>
    <property type="match status" value="1"/>
</dbReference>
<keyword evidence="2 4" id="KW-0238">DNA-binding</keyword>
<evidence type="ECO:0000256" key="4">
    <source>
        <dbReference type="PROSITE-ProRule" id="PRU00335"/>
    </source>
</evidence>
<evidence type="ECO:0000256" key="3">
    <source>
        <dbReference type="ARBA" id="ARBA00023163"/>
    </source>
</evidence>
<evidence type="ECO:0000313" key="6">
    <source>
        <dbReference type="EMBL" id="MFC4857563.1"/>
    </source>
</evidence>
<evidence type="ECO:0000259" key="5">
    <source>
        <dbReference type="PROSITE" id="PS50977"/>
    </source>
</evidence>
<dbReference type="EMBL" id="JBHSIS010000020">
    <property type="protein sequence ID" value="MFC4857563.1"/>
    <property type="molecule type" value="Genomic_DNA"/>
</dbReference>
<dbReference type="Gene3D" id="1.10.10.60">
    <property type="entry name" value="Homeodomain-like"/>
    <property type="match status" value="1"/>
</dbReference>
<sequence length="259" mass="27601">MTTDETTEENPAASFGGGAASAETMALLWGTKPAPARGRKPGMTVPAIVASAIAIADAEGLGAVSMRRVADALGVGTMSLYRYLPGKAELFELMLDTVMGEDGPPEPDPAGWRAGLTAFARRSLAGYRRHPWLLAASVSRGMMGPNQTAALDAVLRMVAGIGLTNGQMMAVVGLVVSYVQGRARQLADDTRAEQRSGVSDEQFWRTFAPLLDEHLDAERFPVLAAVWRDDGLSWEDEFEFGLERVLDGIEAFVDKGSGA</sequence>
<feature type="DNA-binding region" description="H-T-H motif" evidence="4">
    <location>
        <begin position="65"/>
        <end position="84"/>
    </location>
</feature>